<dbReference type="RefSeq" id="WP_068683539.1">
    <property type="nucleotide sequence ID" value="NZ_LYPA01000060.1"/>
</dbReference>
<accession>A0A1A5YHX9</accession>
<proteinExistence type="predicted"/>
<comment type="caution">
    <text evidence="3">The sequence shown here is derived from an EMBL/GenBank/DDBJ whole genome shotgun (WGS) entry which is preliminary data.</text>
</comment>
<feature type="domain" description="Adenylyltransferase AadA C-terminal" evidence="2">
    <location>
        <begin position="141"/>
        <end position="225"/>
    </location>
</feature>
<gene>
    <name evidence="3" type="ORF">A7K91_00425</name>
</gene>
<organism evidence="3 4">
    <name type="scientific">Paenibacillus oryzae</name>
    <dbReference type="NCBI Taxonomy" id="1844972"/>
    <lineage>
        <taxon>Bacteria</taxon>
        <taxon>Bacillati</taxon>
        <taxon>Bacillota</taxon>
        <taxon>Bacilli</taxon>
        <taxon>Bacillales</taxon>
        <taxon>Paenibacillaceae</taxon>
        <taxon>Paenibacillus</taxon>
    </lineage>
</organism>
<evidence type="ECO:0000313" key="4">
    <source>
        <dbReference type="Proteomes" id="UP000092024"/>
    </source>
</evidence>
<keyword evidence="1" id="KW-0808">Transferase</keyword>
<dbReference type="Pfam" id="PF13427">
    <property type="entry name" value="AadA_C"/>
    <property type="match status" value="1"/>
</dbReference>
<name>A0A1A5YHX9_9BACL</name>
<sequence length="256" mass="29875">MRHFQDEKINQTLSLFLEDIPFILGDKLRCIFIYGSALHNDLCPGYGDLDFLAVLSNNLTDNEIEKLNKQRSIYRNNNEFYSVMLEGAFLPLQLIRGEEGQALWWGTRDEKVWSNNQLDLFTMYTIKKQGLLVYGELQNDVLPDISDDEIRQFLVDYSICMKEHGKGGRLHSIDWLLLSAKFIGWLKEGTIFSKSEAAEWGQTHLKSNWKEHLRRAKELRQNPSKINLPDYIEWVNNLDPVIREASNDLDRHLNIS</sequence>
<keyword evidence="4" id="KW-1185">Reference proteome</keyword>
<dbReference type="OrthoDB" id="2657822at2"/>
<evidence type="ECO:0000313" key="3">
    <source>
        <dbReference type="EMBL" id="OBR65179.1"/>
    </source>
</evidence>
<reference evidence="3 4" key="1">
    <citation type="submission" date="2016-05" db="EMBL/GenBank/DDBJ databases">
        <title>Paenibacillus oryzae. sp. nov., isolated from the rice root.</title>
        <authorList>
            <person name="Zhang J."/>
            <person name="Zhang X."/>
        </authorList>
    </citation>
    <scope>NUCLEOTIDE SEQUENCE [LARGE SCALE GENOMIC DNA]</scope>
    <source>
        <strain evidence="3 4">1DrF-4</strain>
    </source>
</reference>
<dbReference type="EMBL" id="LYPA01000060">
    <property type="protein sequence ID" value="OBR65179.1"/>
    <property type="molecule type" value="Genomic_DNA"/>
</dbReference>
<dbReference type="AlphaFoldDB" id="A0A1A5YHX9"/>
<dbReference type="GO" id="GO:0016740">
    <property type="term" value="F:transferase activity"/>
    <property type="evidence" value="ECO:0007669"/>
    <property type="project" value="UniProtKB-KW"/>
</dbReference>
<dbReference type="InterPro" id="IPR025184">
    <property type="entry name" value="AadA_C"/>
</dbReference>
<dbReference type="Proteomes" id="UP000092024">
    <property type="component" value="Unassembled WGS sequence"/>
</dbReference>
<dbReference type="STRING" id="1844972.A7K91_00425"/>
<evidence type="ECO:0000256" key="1">
    <source>
        <dbReference type="ARBA" id="ARBA00022679"/>
    </source>
</evidence>
<protein>
    <recommendedName>
        <fullName evidence="2">Adenylyltransferase AadA C-terminal domain-containing protein</fullName>
    </recommendedName>
</protein>
<evidence type="ECO:0000259" key="2">
    <source>
        <dbReference type="Pfam" id="PF13427"/>
    </source>
</evidence>